<dbReference type="InterPro" id="IPR013563">
    <property type="entry name" value="Oligopep_ABC_C"/>
</dbReference>
<evidence type="ECO:0000313" key="7">
    <source>
        <dbReference type="EMBL" id="MDW5596841.1"/>
    </source>
</evidence>
<dbReference type="Gene3D" id="3.40.50.300">
    <property type="entry name" value="P-loop containing nucleotide triphosphate hydrolases"/>
    <property type="match status" value="2"/>
</dbReference>
<dbReference type="Proteomes" id="UP001284601">
    <property type="component" value="Unassembled WGS sequence"/>
</dbReference>
<dbReference type="InterPro" id="IPR003593">
    <property type="entry name" value="AAA+_ATPase"/>
</dbReference>
<evidence type="ECO:0000313" key="8">
    <source>
        <dbReference type="Proteomes" id="UP001284601"/>
    </source>
</evidence>
<dbReference type="SUPFAM" id="SSF52540">
    <property type="entry name" value="P-loop containing nucleoside triphosphate hydrolases"/>
    <property type="match status" value="2"/>
</dbReference>
<evidence type="ECO:0000256" key="3">
    <source>
        <dbReference type="ARBA" id="ARBA00022741"/>
    </source>
</evidence>
<reference evidence="8" key="1">
    <citation type="submission" date="2023-07" db="EMBL/GenBank/DDBJ databases">
        <title>Conexibacter stalactiti sp. nov., isolated from stalactites in a lava cave and emended description of the genus Conexibacter.</title>
        <authorList>
            <person name="Lee S.D."/>
        </authorList>
    </citation>
    <scope>NUCLEOTIDE SEQUENCE [LARGE SCALE GENOMIC DNA]</scope>
    <source>
        <strain evidence="8">KCTC 39840</strain>
    </source>
</reference>
<keyword evidence="8" id="KW-1185">Reference proteome</keyword>
<dbReference type="SMART" id="SM00382">
    <property type="entry name" value="AAA"/>
    <property type="match status" value="2"/>
</dbReference>
<protein>
    <submittedName>
        <fullName evidence="7">ABC transporter ATP-binding protein</fullName>
    </submittedName>
</protein>
<comment type="caution">
    <text evidence="7">The sequence shown here is derived from an EMBL/GenBank/DDBJ whole genome shotgun (WGS) entry which is preliminary data.</text>
</comment>
<name>A0ABU4HU52_9ACTN</name>
<gene>
    <name evidence="7" type="ORF">R7226_21015</name>
</gene>
<dbReference type="EMBL" id="JAWSTH010000066">
    <property type="protein sequence ID" value="MDW5596841.1"/>
    <property type="molecule type" value="Genomic_DNA"/>
</dbReference>
<dbReference type="InterPro" id="IPR027417">
    <property type="entry name" value="P-loop_NTPase"/>
</dbReference>
<dbReference type="InterPro" id="IPR003439">
    <property type="entry name" value="ABC_transporter-like_ATP-bd"/>
</dbReference>
<keyword evidence="4 7" id="KW-0067">ATP-binding</keyword>
<proteinExistence type="inferred from homology"/>
<accession>A0ABU4HU52</accession>
<dbReference type="Pfam" id="PF08352">
    <property type="entry name" value="oligo_HPY"/>
    <property type="match status" value="2"/>
</dbReference>
<feature type="region of interest" description="Disordered" evidence="5">
    <location>
        <begin position="544"/>
        <end position="567"/>
    </location>
</feature>
<feature type="domain" description="ABC transporter" evidence="6">
    <location>
        <begin position="23"/>
        <end position="273"/>
    </location>
</feature>
<feature type="domain" description="ABC transporter" evidence="6">
    <location>
        <begin position="296"/>
        <end position="536"/>
    </location>
</feature>
<dbReference type="PANTHER" id="PTHR43776">
    <property type="entry name" value="TRANSPORT ATP-BINDING PROTEIN"/>
    <property type="match status" value="1"/>
</dbReference>
<dbReference type="NCBIfam" id="NF008453">
    <property type="entry name" value="PRK11308.1"/>
    <property type="match status" value="2"/>
</dbReference>
<dbReference type="InterPro" id="IPR050319">
    <property type="entry name" value="ABC_transp_ATP-bind"/>
</dbReference>
<evidence type="ECO:0000256" key="1">
    <source>
        <dbReference type="ARBA" id="ARBA00005417"/>
    </source>
</evidence>
<dbReference type="PROSITE" id="PS00211">
    <property type="entry name" value="ABC_TRANSPORTER_1"/>
    <property type="match status" value="1"/>
</dbReference>
<dbReference type="Pfam" id="PF00005">
    <property type="entry name" value="ABC_tran"/>
    <property type="match status" value="2"/>
</dbReference>
<dbReference type="GO" id="GO:0005524">
    <property type="term" value="F:ATP binding"/>
    <property type="evidence" value="ECO:0007669"/>
    <property type="project" value="UniProtKB-KW"/>
</dbReference>
<dbReference type="PROSITE" id="PS50893">
    <property type="entry name" value="ABC_TRANSPORTER_2"/>
    <property type="match status" value="2"/>
</dbReference>
<keyword evidence="2" id="KW-0813">Transport</keyword>
<dbReference type="CDD" id="cd03257">
    <property type="entry name" value="ABC_NikE_OppD_transporters"/>
    <property type="match status" value="2"/>
</dbReference>
<keyword evidence="3" id="KW-0547">Nucleotide-binding</keyword>
<evidence type="ECO:0000256" key="5">
    <source>
        <dbReference type="SAM" id="MobiDB-lite"/>
    </source>
</evidence>
<evidence type="ECO:0000256" key="2">
    <source>
        <dbReference type="ARBA" id="ARBA00022448"/>
    </source>
</evidence>
<sequence>MSGVGAAGAGGARAGAVGELLDVRGLRVAFPGAGPGGADVAAVRGIGFTLAAGECLALVGESGSGKSVTARALLGLAGPRAQVAAETLRVAGRDAGALDEPGWRALRGREVGLVLQDALVALDPLRRVGAEVAEAVRAHSSNSRVEADARVLELLAAAGVPEPELRARQRPHELSGGLRQRALIASALAGAPRLLIADEPTTALDVTVQAQILALLERTKADGAGLLLISHDLAVVARLADRIAVMAGGEIVEQGSRERILHSPAHPLTRALLDAARAAERPRQRAEKPSQGLGALEARGLTKRFGDRRAVDDVSLTLARDEALGLVGESGSGKTTTARMLLGLTAPDGGEALLEGAPWSALPERARRARRATIQLVAQDPLSAFDPRWTVERLLAEALSIGQPRRVRGGRRDAIDALLTQVRLDPALRTRRPAELSGGQRQRVAIARALAPGPRILVCDEPVSALDVTVQAQILALLAELRTRLGLSLLFISHDLGVVRQVSDRVAVMRGGRIVEQGPTEQVFTAPEHPYTRELLAAMPRLEPRPARSAAISGPAADPALPQEAAS</sequence>
<dbReference type="NCBIfam" id="NF007739">
    <property type="entry name" value="PRK10419.1"/>
    <property type="match status" value="2"/>
</dbReference>
<comment type="similarity">
    <text evidence="1">Belongs to the ABC transporter superfamily.</text>
</comment>
<evidence type="ECO:0000259" key="6">
    <source>
        <dbReference type="PROSITE" id="PS50893"/>
    </source>
</evidence>
<dbReference type="PANTHER" id="PTHR43776:SF7">
    <property type="entry name" value="D,D-DIPEPTIDE TRANSPORT ATP-BINDING PROTEIN DDPF-RELATED"/>
    <property type="match status" value="1"/>
</dbReference>
<organism evidence="7 8">
    <name type="scientific">Conexibacter stalactiti</name>
    <dbReference type="NCBI Taxonomy" id="1940611"/>
    <lineage>
        <taxon>Bacteria</taxon>
        <taxon>Bacillati</taxon>
        <taxon>Actinomycetota</taxon>
        <taxon>Thermoleophilia</taxon>
        <taxon>Solirubrobacterales</taxon>
        <taxon>Conexibacteraceae</taxon>
        <taxon>Conexibacter</taxon>
    </lineage>
</organism>
<dbReference type="InterPro" id="IPR017871">
    <property type="entry name" value="ABC_transporter-like_CS"/>
</dbReference>
<evidence type="ECO:0000256" key="4">
    <source>
        <dbReference type="ARBA" id="ARBA00022840"/>
    </source>
</evidence>